<feature type="region of interest" description="Disordered" evidence="1">
    <location>
        <begin position="79"/>
        <end position="99"/>
    </location>
</feature>
<dbReference type="AlphaFoldDB" id="A0AAV4RID6"/>
<evidence type="ECO:0000313" key="2">
    <source>
        <dbReference type="EMBL" id="GIY20237.1"/>
    </source>
</evidence>
<reference evidence="2 3" key="1">
    <citation type="submission" date="2021-06" db="EMBL/GenBank/DDBJ databases">
        <title>Caerostris extrusa draft genome.</title>
        <authorList>
            <person name="Kono N."/>
            <person name="Arakawa K."/>
        </authorList>
    </citation>
    <scope>NUCLEOTIDE SEQUENCE [LARGE SCALE GENOMIC DNA]</scope>
</reference>
<dbReference type="EMBL" id="BPLR01007857">
    <property type="protein sequence ID" value="GIY20237.1"/>
    <property type="molecule type" value="Genomic_DNA"/>
</dbReference>
<evidence type="ECO:0000313" key="3">
    <source>
        <dbReference type="Proteomes" id="UP001054945"/>
    </source>
</evidence>
<proteinExistence type="predicted"/>
<protein>
    <submittedName>
        <fullName evidence="2">Uncharacterized protein</fullName>
    </submittedName>
</protein>
<keyword evidence="3" id="KW-1185">Reference proteome</keyword>
<comment type="caution">
    <text evidence="2">The sequence shown here is derived from an EMBL/GenBank/DDBJ whole genome shotgun (WGS) entry which is preliminary data.</text>
</comment>
<gene>
    <name evidence="2" type="ORF">CEXT_386701</name>
</gene>
<sequence length="108" mass="11898">MDGYDVRNKRFLSMKMGFSSPNKIYLNSSGPSSRILNPGTFPSSFDRCKERRVKKRCYWVSQGKKIKAPGGGLCRKAFNPRRKIDNTGGDHLPGGPDKGGAIFLSAAD</sequence>
<evidence type="ECO:0000256" key="1">
    <source>
        <dbReference type="SAM" id="MobiDB-lite"/>
    </source>
</evidence>
<accession>A0AAV4RID6</accession>
<name>A0AAV4RID6_CAEEX</name>
<organism evidence="2 3">
    <name type="scientific">Caerostris extrusa</name>
    <name type="common">Bark spider</name>
    <name type="synonym">Caerostris bankana</name>
    <dbReference type="NCBI Taxonomy" id="172846"/>
    <lineage>
        <taxon>Eukaryota</taxon>
        <taxon>Metazoa</taxon>
        <taxon>Ecdysozoa</taxon>
        <taxon>Arthropoda</taxon>
        <taxon>Chelicerata</taxon>
        <taxon>Arachnida</taxon>
        <taxon>Araneae</taxon>
        <taxon>Araneomorphae</taxon>
        <taxon>Entelegynae</taxon>
        <taxon>Araneoidea</taxon>
        <taxon>Araneidae</taxon>
        <taxon>Caerostris</taxon>
    </lineage>
</organism>
<dbReference type="Proteomes" id="UP001054945">
    <property type="component" value="Unassembled WGS sequence"/>
</dbReference>